<feature type="compositionally biased region" description="Polar residues" evidence="1">
    <location>
        <begin position="56"/>
        <end position="71"/>
    </location>
</feature>
<dbReference type="Proteomes" id="UP000325313">
    <property type="component" value="Unassembled WGS sequence"/>
</dbReference>
<evidence type="ECO:0000313" key="3">
    <source>
        <dbReference type="EMBL" id="KAA1103673.1"/>
    </source>
</evidence>
<proteinExistence type="predicted"/>
<dbReference type="EMBL" id="VDEP01000320">
    <property type="protein sequence ID" value="KAA1103673.1"/>
    <property type="molecule type" value="Genomic_DNA"/>
</dbReference>
<dbReference type="AlphaFoldDB" id="A0A5B0PSK7"/>
<feature type="compositionally biased region" description="Polar residues" evidence="1">
    <location>
        <begin position="14"/>
        <end position="47"/>
    </location>
</feature>
<keyword evidence="4" id="KW-1185">Reference proteome</keyword>
<feature type="region of interest" description="Disordered" evidence="1">
    <location>
        <begin position="1"/>
        <end position="71"/>
    </location>
</feature>
<dbReference type="EMBL" id="VSWC01000055">
    <property type="protein sequence ID" value="KAA1098920.1"/>
    <property type="molecule type" value="Genomic_DNA"/>
</dbReference>
<evidence type="ECO:0000313" key="2">
    <source>
        <dbReference type="EMBL" id="KAA1098920.1"/>
    </source>
</evidence>
<accession>A0A5B0PSK7</accession>
<protein>
    <submittedName>
        <fullName evidence="3">Uncharacterized protein</fullName>
    </submittedName>
</protein>
<comment type="caution">
    <text evidence="3">The sequence shown here is derived from an EMBL/GenBank/DDBJ whole genome shotgun (WGS) entry which is preliminary data.</text>
</comment>
<reference evidence="4 5" key="1">
    <citation type="submission" date="2019-05" db="EMBL/GenBank/DDBJ databases">
        <title>Emergence of the Ug99 lineage of the wheat stem rust pathogen through somatic hybridization.</title>
        <authorList>
            <person name="Li F."/>
            <person name="Upadhyaya N.M."/>
            <person name="Sperschneider J."/>
            <person name="Matny O."/>
            <person name="Nguyen-Phuc H."/>
            <person name="Mago R."/>
            <person name="Raley C."/>
            <person name="Miller M.E."/>
            <person name="Silverstein K.A.T."/>
            <person name="Henningsen E."/>
            <person name="Hirsch C.D."/>
            <person name="Visser B."/>
            <person name="Pretorius Z.A."/>
            <person name="Steffenson B.J."/>
            <person name="Schwessinger B."/>
            <person name="Dodds P.N."/>
            <person name="Figueroa M."/>
        </authorList>
    </citation>
    <scope>NUCLEOTIDE SEQUENCE [LARGE SCALE GENOMIC DNA]</scope>
    <source>
        <strain evidence="2">21-0</strain>
        <strain evidence="3 5">Ug99</strain>
    </source>
</reference>
<name>A0A5B0PSK7_PUCGR</name>
<sequence>MVSLCFFPSPHLLHTSSTSDPHQTTNNNHTPAEQGNPLTSPTLNHIQHLSRLRVLNPNNEQQSPISSTADE</sequence>
<evidence type="ECO:0000256" key="1">
    <source>
        <dbReference type="SAM" id="MobiDB-lite"/>
    </source>
</evidence>
<gene>
    <name evidence="2" type="ORF">PGT21_001470</name>
    <name evidence="3" type="ORF">PGTUg99_006034</name>
</gene>
<evidence type="ECO:0000313" key="4">
    <source>
        <dbReference type="Proteomes" id="UP000324748"/>
    </source>
</evidence>
<dbReference type="Proteomes" id="UP000324748">
    <property type="component" value="Unassembled WGS sequence"/>
</dbReference>
<organism evidence="3 5">
    <name type="scientific">Puccinia graminis f. sp. tritici</name>
    <dbReference type="NCBI Taxonomy" id="56615"/>
    <lineage>
        <taxon>Eukaryota</taxon>
        <taxon>Fungi</taxon>
        <taxon>Dikarya</taxon>
        <taxon>Basidiomycota</taxon>
        <taxon>Pucciniomycotina</taxon>
        <taxon>Pucciniomycetes</taxon>
        <taxon>Pucciniales</taxon>
        <taxon>Pucciniaceae</taxon>
        <taxon>Puccinia</taxon>
    </lineage>
</organism>
<evidence type="ECO:0000313" key="5">
    <source>
        <dbReference type="Proteomes" id="UP000325313"/>
    </source>
</evidence>